<reference evidence="1" key="1">
    <citation type="submission" date="2022-07" db="EMBL/GenBank/DDBJ databases">
        <title>Genome sequencing of Photobacterium atrarenae GJH2-4.</title>
        <authorList>
            <person name="Park S.-J."/>
        </authorList>
    </citation>
    <scope>NUCLEOTIDE SEQUENCE</scope>
    <source>
        <strain evidence="1">GJH2-4</strain>
    </source>
</reference>
<organism evidence="1 2">
    <name type="scientific">Photobacterium atrarenae</name>
    <dbReference type="NCBI Taxonomy" id="865757"/>
    <lineage>
        <taxon>Bacteria</taxon>
        <taxon>Pseudomonadati</taxon>
        <taxon>Pseudomonadota</taxon>
        <taxon>Gammaproteobacteria</taxon>
        <taxon>Vibrionales</taxon>
        <taxon>Vibrionaceae</taxon>
        <taxon>Photobacterium</taxon>
    </lineage>
</organism>
<evidence type="ECO:0008006" key="3">
    <source>
        <dbReference type="Google" id="ProtNLM"/>
    </source>
</evidence>
<dbReference type="EMBL" id="CP101508">
    <property type="protein sequence ID" value="UTV28743.1"/>
    <property type="molecule type" value="Genomic_DNA"/>
</dbReference>
<evidence type="ECO:0000313" key="2">
    <source>
        <dbReference type="Proteomes" id="UP001057998"/>
    </source>
</evidence>
<dbReference type="Proteomes" id="UP001057998">
    <property type="component" value="Chromosome 1"/>
</dbReference>
<accession>A0ABY5GIJ0</accession>
<sequence>MKNIILTMLATLVVAGCGGSDGDNTIVSDVGSGADSVPISVDVSKPPTEVPPSDDDLQACMAIESVKLTDLAGNIVEWTTRSMTNPEEMSSQQCIPQDSSIPVDSDGYPKFIVIDLYDITGVDLVHLISEQLVPVGEYVSMSLSILQGEYGDFLDTPYSYVGSLVDKQKMEIVDELTFDGLNINIDVPETFTMAFDFRSMIQMVEGAYYLKNEGLRLVKNALSGGIFGDINTGSCPSNDDAYVYLYESDSEQYGDLGSEYTPVMTAKVTEDNQYTMSYVPEGHYDVVLVCDGLKDAPDQIDLDIDLDGDAAKYTDQHVESGEQKYLPL</sequence>
<dbReference type="PROSITE" id="PS51257">
    <property type="entry name" value="PROKAR_LIPOPROTEIN"/>
    <property type="match status" value="1"/>
</dbReference>
<evidence type="ECO:0000313" key="1">
    <source>
        <dbReference type="EMBL" id="UTV28743.1"/>
    </source>
</evidence>
<name>A0ABY5GIJ0_9GAMM</name>
<dbReference type="RefSeq" id="WP_255390062.1">
    <property type="nucleotide sequence ID" value="NZ_CP101508.1"/>
</dbReference>
<gene>
    <name evidence="1" type="ORF">NNL38_05710</name>
</gene>
<protein>
    <recommendedName>
        <fullName evidence="3">DUF4382 domain-containing protein</fullName>
    </recommendedName>
</protein>
<proteinExistence type="predicted"/>
<keyword evidence="2" id="KW-1185">Reference proteome</keyword>